<dbReference type="EMBL" id="BAAAVI010000123">
    <property type="protein sequence ID" value="GAA2913290.1"/>
    <property type="molecule type" value="Genomic_DNA"/>
</dbReference>
<accession>A0ABN3WGN1</accession>
<protein>
    <submittedName>
        <fullName evidence="1">Uncharacterized protein</fullName>
    </submittedName>
</protein>
<dbReference type="InterPro" id="IPR027417">
    <property type="entry name" value="P-loop_NTPase"/>
</dbReference>
<proteinExistence type="predicted"/>
<comment type="caution">
    <text evidence="1">The sequence shown here is derived from an EMBL/GenBank/DDBJ whole genome shotgun (WGS) entry which is preliminary data.</text>
</comment>
<sequence>MFDRTGIVAAHRLSAVRDAGPVPVTDQGRIVRAGTCEELISRDGHCARLVAARNLRGPAAGTRAAVQERT</sequence>
<gene>
    <name evidence="1" type="ORF">GCM10010517_79870</name>
</gene>
<organism evidence="1 2">
    <name type="scientific">Streptosporangium fragile</name>
    <dbReference type="NCBI Taxonomy" id="46186"/>
    <lineage>
        <taxon>Bacteria</taxon>
        <taxon>Bacillati</taxon>
        <taxon>Actinomycetota</taxon>
        <taxon>Actinomycetes</taxon>
        <taxon>Streptosporangiales</taxon>
        <taxon>Streptosporangiaceae</taxon>
        <taxon>Streptosporangium</taxon>
    </lineage>
</organism>
<dbReference type="Proteomes" id="UP001500831">
    <property type="component" value="Unassembled WGS sequence"/>
</dbReference>
<evidence type="ECO:0000313" key="2">
    <source>
        <dbReference type="Proteomes" id="UP001500831"/>
    </source>
</evidence>
<dbReference type="SUPFAM" id="SSF52540">
    <property type="entry name" value="P-loop containing nucleoside triphosphate hydrolases"/>
    <property type="match status" value="1"/>
</dbReference>
<name>A0ABN3WGN1_9ACTN</name>
<reference evidence="1 2" key="1">
    <citation type="journal article" date="2019" name="Int. J. Syst. Evol. Microbiol.">
        <title>The Global Catalogue of Microorganisms (GCM) 10K type strain sequencing project: providing services to taxonomists for standard genome sequencing and annotation.</title>
        <authorList>
            <consortium name="The Broad Institute Genomics Platform"/>
            <consortium name="The Broad Institute Genome Sequencing Center for Infectious Disease"/>
            <person name="Wu L."/>
            <person name="Ma J."/>
        </authorList>
    </citation>
    <scope>NUCLEOTIDE SEQUENCE [LARGE SCALE GENOMIC DNA]</scope>
    <source>
        <strain evidence="1 2">JCM 6242</strain>
    </source>
</reference>
<keyword evidence="2" id="KW-1185">Reference proteome</keyword>
<dbReference type="Gene3D" id="3.40.50.300">
    <property type="entry name" value="P-loop containing nucleotide triphosphate hydrolases"/>
    <property type="match status" value="1"/>
</dbReference>
<evidence type="ECO:0000313" key="1">
    <source>
        <dbReference type="EMBL" id="GAA2913290.1"/>
    </source>
</evidence>